<dbReference type="InterPro" id="IPR011051">
    <property type="entry name" value="RmlC_Cupin_sf"/>
</dbReference>
<organism evidence="2 3">
    <name type="scientific">Agromyces archimandritae</name>
    <dbReference type="NCBI Taxonomy" id="2781962"/>
    <lineage>
        <taxon>Bacteria</taxon>
        <taxon>Bacillati</taxon>
        <taxon>Actinomycetota</taxon>
        <taxon>Actinomycetes</taxon>
        <taxon>Micrococcales</taxon>
        <taxon>Microbacteriaceae</taxon>
        <taxon>Agromyces</taxon>
    </lineage>
</organism>
<feature type="domain" description="Cupin type-2" evidence="1">
    <location>
        <begin position="56"/>
        <end position="117"/>
    </location>
</feature>
<dbReference type="InterPro" id="IPR013096">
    <property type="entry name" value="Cupin_2"/>
</dbReference>
<dbReference type="Gene3D" id="2.60.120.10">
    <property type="entry name" value="Jelly Rolls"/>
    <property type="match status" value="1"/>
</dbReference>
<evidence type="ECO:0000259" key="1">
    <source>
        <dbReference type="Pfam" id="PF07883"/>
    </source>
</evidence>
<evidence type="ECO:0000313" key="3">
    <source>
        <dbReference type="Proteomes" id="UP000671914"/>
    </source>
</evidence>
<gene>
    <name evidence="2" type="ORF">G127AT_10920</name>
</gene>
<proteinExistence type="predicted"/>
<dbReference type="Proteomes" id="UP000671914">
    <property type="component" value="Chromosome"/>
</dbReference>
<protein>
    <submittedName>
        <fullName evidence="2">Cupin domain-containing protein</fullName>
    </submittedName>
</protein>
<sequence length="132" mass="14429">MDYTTQILIEPSFETPPPEVIPAEALAVGDRGTRRFVGRDHGAGASYFFVDYEEIGFGPTLHWHPYAETWVVLGGTPRITIGEHELTAAVGDTVTAPAGIWHRFVNAGPGRLRMLCIHASPVIIQTFADAQE</sequence>
<accession>A0A975IMU3</accession>
<dbReference type="KEGG" id="aarc:G127AT_10920"/>
<dbReference type="Pfam" id="PF07883">
    <property type="entry name" value="Cupin_2"/>
    <property type="match status" value="1"/>
</dbReference>
<evidence type="ECO:0000313" key="2">
    <source>
        <dbReference type="EMBL" id="QTX03830.1"/>
    </source>
</evidence>
<keyword evidence="3" id="KW-1185">Reference proteome</keyword>
<dbReference type="AlphaFoldDB" id="A0A975IMU3"/>
<reference evidence="2" key="1">
    <citation type="submission" date="2021-03" db="EMBL/GenBank/DDBJ databases">
        <title>Agromyces archimandritus sp. nov., isolated from the cockroach Archimandrita tessellata.</title>
        <authorList>
            <person name="Guzman J."/>
            <person name="Ortuzar M."/>
            <person name="Poehlein A."/>
            <person name="Daniel R."/>
            <person name="Trujillo M."/>
            <person name="Vilcinskas A."/>
        </authorList>
    </citation>
    <scope>NUCLEOTIDE SEQUENCE</scope>
    <source>
        <strain evidence="2">G127AT</strain>
    </source>
</reference>
<name>A0A975IMU3_9MICO</name>
<dbReference type="EMBL" id="CP071696">
    <property type="protein sequence ID" value="QTX03830.1"/>
    <property type="molecule type" value="Genomic_DNA"/>
</dbReference>
<dbReference type="SUPFAM" id="SSF51182">
    <property type="entry name" value="RmlC-like cupins"/>
    <property type="match status" value="1"/>
</dbReference>
<dbReference type="RefSeq" id="WP_210896815.1">
    <property type="nucleotide sequence ID" value="NZ_CP071696.1"/>
</dbReference>
<dbReference type="InterPro" id="IPR014710">
    <property type="entry name" value="RmlC-like_jellyroll"/>
</dbReference>